<dbReference type="AlphaFoldDB" id="A0A9W6LA65"/>
<accession>A0A9W6LA65</accession>
<dbReference type="Gene3D" id="3.10.450.710">
    <property type="entry name" value="Tgt2/MlaC"/>
    <property type="match status" value="1"/>
</dbReference>
<name>A0A9W6LA65_9BACT</name>
<gene>
    <name evidence="2" type="ORF">DAMNIGENAA_34620</name>
</gene>
<evidence type="ECO:0000256" key="1">
    <source>
        <dbReference type="SAM" id="SignalP"/>
    </source>
</evidence>
<evidence type="ECO:0008006" key="4">
    <source>
        <dbReference type="Google" id="ProtNLM"/>
    </source>
</evidence>
<evidence type="ECO:0000313" key="2">
    <source>
        <dbReference type="EMBL" id="GLI36029.1"/>
    </source>
</evidence>
<dbReference type="RefSeq" id="WP_281796184.1">
    <property type="nucleotide sequence ID" value="NZ_BSDR01000001.1"/>
</dbReference>
<keyword evidence="3" id="KW-1185">Reference proteome</keyword>
<feature type="chain" id="PRO_5040978170" description="ABC transporter substrate-binding protein" evidence="1">
    <location>
        <begin position="20"/>
        <end position="207"/>
    </location>
</feature>
<dbReference type="InterPro" id="IPR008869">
    <property type="entry name" value="MlaC/ttg2D"/>
</dbReference>
<dbReference type="PANTHER" id="PTHR36573:SF1">
    <property type="entry name" value="INTERMEMBRANE PHOSPHOLIPID TRANSPORT SYSTEM BINDING PROTEIN MLAC"/>
    <property type="match status" value="1"/>
</dbReference>
<sequence length="207" mass="23655">MKLRLLGILLAFFWCFAFAWECGAADGGAMAQVKSVLDKAMEIQTRPDLEGDAHRAERARLVRQIISENFLPQEMARESVKDQWDKISAAQRSEFQSLFTVLFQDSYTRMVLNFLKKENIEYSAESPEPGGMRVGTVIMRTNEHIPVDYHLIQKEGRWFIRDVDIDGVSIVDNYKNTFRRVIATSSFGDLLEKMRVQKKAIGDNAGV</sequence>
<dbReference type="Proteomes" id="UP001144372">
    <property type="component" value="Unassembled WGS sequence"/>
</dbReference>
<protein>
    <recommendedName>
        <fullName evidence="4">ABC transporter substrate-binding protein</fullName>
    </recommendedName>
</protein>
<comment type="caution">
    <text evidence="2">The sequence shown here is derived from an EMBL/GenBank/DDBJ whole genome shotgun (WGS) entry which is preliminary data.</text>
</comment>
<dbReference type="PANTHER" id="PTHR36573">
    <property type="entry name" value="INTERMEMBRANE PHOSPHOLIPID TRANSPORT SYSTEM BINDING PROTEIN MLAC"/>
    <property type="match status" value="1"/>
</dbReference>
<reference evidence="2" key="1">
    <citation type="submission" date="2022-12" db="EMBL/GenBank/DDBJ databases">
        <title>Reference genome sequencing for broad-spectrum identification of bacterial and archaeal isolates by mass spectrometry.</title>
        <authorList>
            <person name="Sekiguchi Y."/>
            <person name="Tourlousse D.M."/>
        </authorList>
    </citation>
    <scope>NUCLEOTIDE SEQUENCE</scope>
    <source>
        <strain evidence="2">ASRB1</strain>
    </source>
</reference>
<evidence type="ECO:0000313" key="3">
    <source>
        <dbReference type="Proteomes" id="UP001144372"/>
    </source>
</evidence>
<dbReference type="InterPro" id="IPR042245">
    <property type="entry name" value="Tgt2/MlaC_sf"/>
</dbReference>
<proteinExistence type="predicted"/>
<keyword evidence="1" id="KW-0732">Signal</keyword>
<dbReference type="Pfam" id="PF05494">
    <property type="entry name" value="MlaC"/>
    <property type="match status" value="1"/>
</dbReference>
<organism evidence="2 3">
    <name type="scientific">Desulforhabdus amnigena</name>
    <dbReference type="NCBI Taxonomy" id="40218"/>
    <lineage>
        <taxon>Bacteria</taxon>
        <taxon>Pseudomonadati</taxon>
        <taxon>Thermodesulfobacteriota</taxon>
        <taxon>Syntrophobacteria</taxon>
        <taxon>Syntrophobacterales</taxon>
        <taxon>Syntrophobacteraceae</taxon>
        <taxon>Desulforhabdus</taxon>
    </lineage>
</organism>
<dbReference type="EMBL" id="BSDR01000001">
    <property type="protein sequence ID" value="GLI36029.1"/>
    <property type="molecule type" value="Genomic_DNA"/>
</dbReference>
<feature type="signal peptide" evidence="1">
    <location>
        <begin position="1"/>
        <end position="19"/>
    </location>
</feature>